<evidence type="ECO:0000256" key="8">
    <source>
        <dbReference type="ARBA" id="ARBA00023136"/>
    </source>
</evidence>
<keyword evidence="4 9" id="KW-0812">Transmembrane</keyword>
<dbReference type="OrthoDB" id="9810134at2"/>
<dbReference type="Gene3D" id="3.40.50.300">
    <property type="entry name" value="P-loop containing nucleotide triphosphate hydrolases"/>
    <property type="match status" value="1"/>
</dbReference>
<dbReference type="PROSITE" id="PS50893">
    <property type="entry name" value="ABC_TRANSPORTER_2"/>
    <property type="match status" value="1"/>
</dbReference>
<dbReference type="CDD" id="cd03223">
    <property type="entry name" value="ABCD_peroxisomal_ALDP"/>
    <property type="match status" value="1"/>
</dbReference>
<sequence>MDASRTDLTRLGRIRAFTRDLWTLALPYFRSEDRRWAWSLLAVVVAINLFLVYMQVQFNLWNGRFYNALQHKDWPTFIHELWVFSGLAVVYIAASLVAFYTDQWLQVRWRRWLTGRVVDSWLAGRAYYRIEMAHSVDNPDQRIADDVRLFVSYTMSLSIGLVSAVATLFTFLFLLWETSGPLVLPLFGTEVSIPGYMVWVALLYAVAGTWLTHVIGRPLINLGFQRQRLEANFRFDLMRLRENAEPIALYQGEARENAGLRARFGEVIDIWWAYIRARTRLALFTTGYNQIAIIFPYVAASPRYFSGAFELGQLMQIADQFSQVQGSLSYFVSAYTDIAEWGAVINRLKGFDGAITHARALQTITRAPHAEPDLTARGLSLNLPDGQALLADVNLDLKPGERTLITGASGSGKSTLFRALAGLWPWGRGKVGLPEGVRVLFLPQKTYLPIGPLREAVMYPAHATAADDDAIAAALRAVDLAPLADKLDEPAHWAQRLSPGEQQRLAVARALLYRPDWLFLDEATASLDEPHEAQLYRLLHEKLPDTTIISIGHRPSLRQWHDRLLTLAPGRDGQRVLAEART</sequence>
<keyword evidence="3" id="KW-0813">Transport</keyword>
<comment type="subcellular location">
    <subcellularLocation>
        <location evidence="1">Cell membrane</location>
        <topology evidence="1">Multi-pass membrane protein</topology>
    </subcellularLocation>
</comment>
<evidence type="ECO:0000313" key="12">
    <source>
        <dbReference type="EMBL" id="TXL71697.1"/>
    </source>
</evidence>
<evidence type="ECO:0000256" key="4">
    <source>
        <dbReference type="ARBA" id="ARBA00022692"/>
    </source>
</evidence>
<organism evidence="12 13">
    <name type="scientific">Vineibacter terrae</name>
    <dbReference type="NCBI Taxonomy" id="2586908"/>
    <lineage>
        <taxon>Bacteria</taxon>
        <taxon>Pseudomonadati</taxon>
        <taxon>Pseudomonadota</taxon>
        <taxon>Alphaproteobacteria</taxon>
        <taxon>Hyphomicrobiales</taxon>
        <taxon>Vineibacter</taxon>
    </lineage>
</organism>
<dbReference type="PROSITE" id="PS00211">
    <property type="entry name" value="ABC_TRANSPORTER_1"/>
    <property type="match status" value="1"/>
</dbReference>
<feature type="domain" description="ABC transmembrane type-1" evidence="11">
    <location>
        <begin position="42"/>
        <end position="340"/>
    </location>
</feature>
<dbReference type="AlphaFoldDB" id="A0A5C8PDU6"/>
<dbReference type="PROSITE" id="PS50929">
    <property type="entry name" value="ABC_TM1F"/>
    <property type="match status" value="1"/>
</dbReference>
<dbReference type="PANTHER" id="PTHR11384">
    <property type="entry name" value="ATP-BINDING CASSETTE, SUB-FAMILY D MEMBER"/>
    <property type="match status" value="1"/>
</dbReference>
<dbReference type="Pfam" id="PF00005">
    <property type="entry name" value="ABC_tran"/>
    <property type="match status" value="1"/>
</dbReference>
<dbReference type="InterPro" id="IPR017871">
    <property type="entry name" value="ABC_transporter-like_CS"/>
</dbReference>
<evidence type="ECO:0000256" key="9">
    <source>
        <dbReference type="SAM" id="Phobius"/>
    </source>
</evidence>
<proteinExistence type="inferred from homology"/>
<dbReference type="InterPro" id="IPR011527">
    <property type="entry name" value="ABC1_TM_dom"/>
</dbReference>
<dbReference type="Proteomes" id="UP000321638">
    <property type="component" value="Unassembled WGS sequence"/>
</dbReference>
<keyword evidence="5" id="KW-0547">Nucleotide-binding</keyword>
<keyword evidence="7 9" id="KW-1133">Transmembrane helix</keyword>
<dbReference type="GO" id="GO:0005886">
    <property type="term" value="C:plasma membrane"/>
    <property type="evidence" value="ECO:0007669"/>
    <property type="project" value="UniProtKB-SubCell"/>
</dbReference>
<dbReference type="Pfam" id="PF06472">
    <property type="entry name" value="ABC_membrane_2"/>
    <property type="match status" value="1"/>
</dbReference>
<dbReference type="InterPro" id="IPR050835">
    <property type="entry name" value="ABC_transporter_sub-D"/>
</dbReference>
<dbReference type="PANTHER" id="PTHR11384:SF59">
    <property type="entry name" value="LYSOSOMAL COBALAMIN TRANSPORTER ABCD4"/>
    <property type="match status" value="1"/>
</dbReference>
<keyword evidence="6 12" id="KW-0067">ATP-binding</keyword>
<evidence type="ECO:0000256" key="1">
    <source>
        <dbReference type="ARBA" id="ARBA00004651"/>
    </source>
</evidence>
<dbReference type="GO" id="GO:0140359">
    <property type="term" value="F:ABC-type transporter activity"/>
    <property type="evidence" value="ECO:0007669"/>
    <property type="project" value="InterPro"/>
</dbReference>
<dbReference type="EMBL" id="VDUZ01000040">
    <property type="protein sequence ID" value="TXL71697.1"/>
    <property type="molecule type" value="Genomic_DNA"/>
</dbReference>
<dbReference type="SUPFAM" id="SSF90123">
    <property type="entry name" value="ABC transporter transmembrane region"/>
    <property type="match status" value="1"/>
</dbReference>
<evidence type="ECO:0000313" key="13">
    <source>
        <dbReference type="Proteomes" id="UP000321638"/>
    </source>
</evidence>
<dbReference type="SUPFAM" id="SSF52540">
    <property type="entry name" value="P-loop containing nucleoside triphosphate hydrolases"/>
    <property type="match status" value="1"/>
</dbReference>
<feature type="transmembrane region" description="Helical" evidence="9">
    <location>
        <begin position="81"/>
        <end position="101"/>
    </location>
</feature>
<dbReference type="GO" id="GO:0005524">
    <property type="term" value="F:ATP binding"/>
    <property type="evidence" value="ECO:0007669"/>
    <property type="project" value="UniProtKB-KW"/>
</dbReference>
<dbReference type="InterPro" id="IPR027417">
    <property type="entry name" value="P-loop_NTPase"/>
</dbReference>
<evidence type="ECO:0000256" key="7">
    <source>
        <dbReference type="ARBA" id="ARBA00022989"/>
    </source>
</evidence>
<dbReference type="GO" id="GO:0016887">
    <property type="term" value="F:ATP hydrolysis activity"/>
    <property type="evidence" value="ECO:0007669"/>
    <property type="project" value="InterPro"/>
</dbReference>
<dbReference type="RefSeq" id="WP_147850456.1">
    <property type="nucleotide sequence ID" value="NZ_VDUZ01000040.1"/>
</dbReference>
<evidence type="ECO:0000256" key="5">
    <source>
        <dbReference type="ARBA" id="ARBA00022741"/>
    </source>
</evidence>
<keyword evidence="13" id="KW-1185">Reference proteome</keyword>
<accession>A0A5C8PDU6</accession>
<dbReference type="SMART" id="SM00382">
    <property type="entry name" value="AAA"/>
    <property type="match status" value="1"/>
</dbReference>
<evidence type="ECO:0000256" key="3">
    <source>
        <dbReference type="ARBA" id="ARBA00022448"/>
    </source>
</evidence>
<evidence type="ECO:0000256" key="6">
    <source>
        <dbReference type="ARBA" id="ARBA00022840"/>
    </source>
</evidence>
<feature type="transmembrane region" description="Helical" evidence="9">
    <location>
        <begin position="150"/>
        <end position="176"/>
    </location>
</feature>
<dbReference type="InterPro" id="IPR036640">
    <property type="entry name" value="ABC1_TM_sf"/>
</dbReference>
<evidence type="ECO:0000259" key="10">
    <source>
        <dbReference type="PROSITE" id="PS50893"/>
    </source>
</evidence>
<comment type="caution">
    <text evidence="12">The sequence shown here is derived from an EMBL/GenBank/DDBJ whole genome shotgun (WGS) entry which is preliminary data.</text>
</comment>
<evidence type="ECO:0000259" key="11">
    <source>
        <dbReference type="PROSITE" id="PS50929"/>
    </source>
</evidence>
<dbReference type="Gene3D" id="1.20.1560.10">
    <property type="entry name" value="ABC transporter type 1, transmembrane domain"/>
    <property type="match status" value="1"/>
</dbReference>
<keyword evidence="8 9" id="KW-0472">Membrane</keyword>
<dbReference type="InterPro" id="IPR003439">
    <property type="entry name" value="ABC_transporter-like_ATP-bd"/>
</dbReference>
<dbReference type="InterPro" id="IPR003593">
    <property type="entry name" value="AAA+_ATPase"/>
</dbReference>
<name>A0A5C8PDU6_9HYPH</name>
<comment type="similarity">
    <text evidence="2">Belongs to the ABC transporter superfamily.</text>
</comment>
<evidence type="ECO:0000256" key="2">
    <source>
        <dbReference type="ARBA" id="ARBA00005417"/>
    </source>
</evidence>
<feature type="domain" description="ABC transporter" evidence="10">
    <location>
        <begin position="374"/>
        <end position="580"/>
    </location>
</feature>
<reference evidence="12 13" key="1">
    <citation type="submission" date="2019-06" db="EMBL/GenBank/DDBJ databases">
        <title>New taxonomy in bacterial strain CC-CFT640, isolated from vineyard.</title>
        <authorList>
            <person name="Lin S.-Y."/>
            <person name="Tsai C.-F."/>
            <person name="Young C.-C."/>
        </authorList>
    </citation>
    <scope>NUCLEOTIDE SEQUENCE [LARGE SCALE GENOMIC DNA]</scope>
    <source>
        <strain evidence="12 13">CC-CFT640</strain>
    </source>
</reference>
<feature type="transmembrane region" description="Helical" evidence="9">
    <location>
        <begin position="196"/>
        <end position="216"/>
    </location>
</feature>
<gene>
    <name evidence="12" type="ORF">FHP25_28820</name>
</gene>
<feature type="transmembrane region" description="Helical" evidence="9">
    <location>
        <begin position="36"/>
        <end position="56"/>
    </location>
</feature>
<protein>
    <submittedName>
        <fullName evidence="12">ABC transporter ATP-binding protein/permease</fullName>
    </submittedName>
</protein>